<dbReference type="SMART" id="SM00858">
    <property type="entry name" value="SAF"/>
    <property type="match status" value="1"/>
</dbReference>
<dbReference type="CDD" id="cd11614">
    <property type="entry name" value="SAF_CpaB_FlgA_like"/>
    <property type="match status" value="1"/>
</dbReference>
<dbReference type="STRING" id="555512.SAMN04487993_1007235"/>
<sequence length="256" mass="26416">MLRGLIFLVALSAGGIAAWITLGTSGAVTAATNRDGTVDSLGMTEILVAAVDLPSGAVIDASSVSWQRWPDGAINPAFITRAQRSSAPQSLAGMIVRNGMVAGEPVHDSKLSTGDAGALAVMLASGKRAIAVRINAENSAGGFVLPNDRVDVLLTTSRVDASGNTQVSSRLILKNIKVLAVDQTIDGSNEAVVGKTATLELSPPEVEIVTAAQVSGALSLALRSLSDIAEESMVMVEEKKTLRIFRGGQIEVVALE</sequence>
<keyword evidence="3" id="KW-1185">Reference proteome</keyword>
<dbReference type="InterPro" id="IPR013974">
    <property type="entry name" value="SAF"/>
</dbReference>
<dbReference type="RefSeq" id="WP_165616789.1">
    <property type="nucleotide sequence ID" value="NZ_FNEJ01000007.1"/>
</dbReference>
<dbReference type="AlphaFoldDB" id="A0A1G8M810"/>
<reference evidence="2 3" key="1">
    <citation type="submission" date="2016-10" db="EMBL/GenBank/DDBJ databases">
        <authorList>
            <person name="de Groot N.N."/>
        </authorList>
    </citation>
    <scope>NUCLEOTIDE SEQUENCE [LARGE SCALE GENOMIC DNA]</scope>
    <source>
        <strain evidence="2 3">DSM 26424</strain>
    </source>
</reference>
<dbReference type="InterPro" id="IPR031571">
    <property type="entry name" value="RcpC_dom"/>
</dbReference>
<name>A0A1G8M810_9RHOB</name>
<dbReference type="Pfam" id="PF08666">
    <property type="entry name" value="SAF"/>
    <property type="match status" value="1"/>
</dbReference>
<organism evidence="2 3">
    <name type="scientific">Salipiger marinus</name>
    <dbReference type="NCBI Taxonomy" id="555512"/>
    <lineage>
        <taxon>Bacteria</taxon>
        <taxon>Pseudomonadati</taxon>
        <taxon>Pseudomonadota</taxon>
        <taxon>Alphaproteobacteria</taxon>
        <taxon>Rhodobacterales</taxon>
        <taxon>Roseobacteraceae</taxon>
        <taxon>Salipiger</taxon>
    </lineage>
</organism>
<evidence type="ECO:0000259" key="1">
    <source>
        <dbReference type="SMART" id="SM00858"/>
    </source>
</evidence>
<gene>
    <name evidence="2" type="ORF">SAMN04487993_1007235</name>
</gene>
<dbReference type="NCBIfam" id="TIGR03177">
    <property type="entry name" value="pilus_cpaB"/>
    <property type="match status" value="1"/>
</dbReference>
<dbReference type="EMBL" id="FNEJ01000007">
    <property type="protein sequence ID" value="SDI64025.1"/>
    <property type="molecule type" value="Genomic_DNA"/>
</dbReference>
<feature type="domain" description="SAF" evidence="1">
    <location>
        <begin position="44"/>
        <end position="112"/>
    </location>
</feature>
<proteinExistence type="predicted"/>
<dbReference type="InterPro" id="IPR017592">
    <property type="entry name" value="Pilus_assmbl_Flp-typ_CpaB"/>
</dbReference>
<protein>
    <submittedName>
        <fullName evidence="2">Pilus assembly protein CpaB</fullName>
    </submittedName>
</protein>
<evidence type="ECO:0000313" key="2">
    <source>
        <dbReference type="EMBL" id="SDI64025.1"/>
    </source>
</evidence>
<evidence type="ECO:0000313" key="3">
    <source>
        <dbReference type="Proteomes" id="UP000199093"/>
    </source>
</evidence>
<dbReference type="Proteomes" id="UP000199093">
    <property type="component" value="Unassembled WGS sequence"/>
</dbReference>
<dbReference type="Pfam" id="PF16976">
    <property type="entry name" value="RcpC"/>
    <property type="match status" value="1"/>
</dbReference>
<accession>A0A1G8M810</accession>